<dbReference type="GO" id="GO:0005737">
    <property type="term" value="C:cytoplasm"/>
    <property type="evidence" value="ECO:0007669"/>
    <property type="project" value="TreeGrafter"/>
</dbReference>
<dbReference type="Proteomes" id="UP000243876">
    <property type="component" value="Unassembled WGS sequence"/>
</dbReference>
<protein>
    <submittedName>
        <fullName evidence="4">SPOSA6832_03480-mRNA-1:cds</fullName>
    </submittedName>
</protein>
<dbReference type="CDD" id="cd22679">
    <property type="entry name" value="FHA_SLMAP"/>
    <property type="match status" value="1"/>
</dbReference>
<dbReference type="PROSITE" id="PS50006">
    <property type="entry name" value="FHA_DOMAIN"/>
    <property type="match status" value="1"/>
</dbReference>
<dbReference type="AlphaFoldDB" id="A0A0D6EP97"/>
<dbReference type="SMART" id="SM00240">
    <property type="entry name" value="FHA"/>
    <property type="match status" value="1"/>
</dbReference>
<feature type="region of interest" description="Disordered" evidence="2">
    <location>
        <begin position="460"/>
        <end position="515"/>
    </location>
</feature>
<feature type="non-terminal residue" evidence="4">
    <location>
        <position position="1"/>
    </location>
</feature>
<dbReference type="SUPFAM" id="SSF49879">
    <property type="entry name" value="SMAD/FHA domain"/>
    <property type="match status" value="1"/>
</dbReference>
<dbReference type="InterPro" id="IPR008984">
    <property type="entry name" value="SMAD_FHA_dom_sf"/>
</dbReference>
<dbReference type="InterPro" id="IPR051176">
    <property type="entry name" value="Cent_Immune-Sig_Mod"/>
</dbReference>
<dbReference type="InterPro" id="IPR000253">
    <property type="entry name" value="FHA_dom"/>
</dbReference>
<sequence length="786" mass="83214">MASTASSASTSSIPLAPSSLDDSDRQDAPSDPSTSINTLSRAGQGPPGPPGPPAGATSMRGAPSGASPAGGDSHQHGQNPPSALAGKQTGFTIRKPNRPPLSSDSVPRPPPSALNPSPAQPVPPTTTPSPTPQSSQPQQTPIFPALHLTPLNNTFVPKQISLEPPGSRVKIGRQTNAKTVPNGTNGYFDSKVLSRAHAEVWSEDNKVFIKDVKSSNGTFINGERLSPESAESDVFELHTDDVVEFGIDILTDDTKTIVHHKVAAKVHLVLNADDAIASSREFNNWYRQAGEQSMGRRPQRAPVNAQNGLSFEHVLSRLQGELQKSRDTGSNLSDVNTTLNDVHDTLGGGAPPPLPRGAAALPYGSLPPRNDQHAQSIAALQSQLTETQNSLAGHVGKIRDLEGLLAEHEVIKHEVGTLRQQMEEAQLGMKAMMHERKMESVSAPQTNGRESPIAALLDAQEAAEDDDDARSVSSVDTISPSRGADGRSSDGPLSDDETTSEPAPSATSRSELDLSRERLLQEQNAKLTTRLDALSAELDEAIKLGQQLRTQHAEAYTTIRLLEDRIAGLEKAVESRVAQAEGRALQQAEERWTGWRDKFEENWKLEKEGWDVERDKLTALVREWEERKREKAMAGRASSDDSDNDNVDAGGAADATGDVSPSSTTETSSQSGKKSRSRRRKRTTTAASSSGLKSTGGPSSTVGSKLAGVVAEGLASDSDSTIGGGGPAFRRGSGTFGRRPVPTGAAGVRDAEKNSQSAHGLPVSWTGAVVVLAVAVGYGAAMKLKE</sequence>
<dbReference type="PANTHER" id="PTHR15715">
    <property type="entry name" value="CENTROSOMAL PROTEIN OF 170 KDA"/>
    <property type="match status" value="1"/>
</dbReference>
<feature type="compositionally biased region" description="Polar residues" evidence="2">
    <location>
        <begin position="31"/>
        <end position="41"/>
    </location>
</feature>
<feature type="coiled-coil region" evidence="1">
    <location>
        <begin position="517"/>
        <end position="551"/>
    </location>
</feature>
<dbReference type="OrthoDB" id="687730at2759"/>
<feature type="compositionally biased region" description="Low complexity" evidence="2">
    <location>
        <begin position="1"/>
        <end position="20"/>
    </location>
</feature>
<evidence type="ECO:0000313" key="5">
    <source>
        <dbReference type="Proteomes" id="UP000243876"/>
    </source>
</evidence>
<feature type="compositionally biased region" description="Basic residues" evidence="2">
    <location>
        <begin position="673"/>
        <end position="683"/>
    </location>
</feature>
<feature type="region of interest" description="Disordered" evidence="2">
    <location>
        <begin position="629"/>
        <end position="759"/>
    </location>
</feature>
<feature type="compositionally biased region" description="Low complexity" evidence="2">
    <location>
        <begin position="61"/>
        <end position="71"/>
    </location>
</feature>
<reference evidence="5" key="1">
    <citation type="submission" date="2015-02" db="EMBL/GenBank/DDBJ databases">
        <authorList>
            <person name="Gon?alves P."/>
        </authorList>
    </citation>
    <scope>NUCLEOTIDE SEQUENCE [LARGE SCALE GENOMIC DNA]</scope>
</reference>
<dbReference type="Gene3D" id="2.60.200.20">
    <property type="match status" value="1"/>
</dbReference>
<keyword evidence="5" id="KW-1185">Reference proteome</keyword>
<dbReference type="EMBL" id="CENE01000017">
    <property type="protein sequence ID" value="CEQ41749.1"/>
    <property type="molecule type" value="Genomic_DNA"/>
</dbReference>
<evidence type="ECO:0000256" key="2">
    <source>
        <dbReference type="SAM" id="MobiDB-lite"/>
    </source>
</evidence>
<feature type="region of interest" description="Disordered" evidence="2">
    <location>
        <begin position="1"/>
        <end position="141"/>
    </location>
</feature>
<feature type="domain" description="FHA" evidence="3">
    <location>
        <begin position="169"/>
        <end position="225"/>
    </location>
</feature>
<proteinExistence type="predicted"/>
<feature type="compositionally biased region" description="Polar residues" evidence="2">
    <location>
        <begin position="471"/>
        <end position="480"/>
    </location>
</feature>
<dbReference type="PANTHER" id="PTHR15715:SF37">
    <property type="entry name" value="LD47843P"/>
    <property type="match status" value="1"/>
</dbReference>
<keyword evidence="1" id="KW-0175">Coiled coil</keyword>
<evidence type="ECO:0000259" key="3">
    <source>
        <dbReference type="PROSITE" id="PS50006"/>
    </source>
</evidence>
<evidence type="ECO:0000313" key="4">
    <source>
        <dbReference type="EMBL" id="CEQ41749.1"/>
    </source>
</evidence>
<evidence type="ECO:0000256" key="1">
    <source>
        <dbReference type="SAM" id="Coils"/>
    </source>
</evidence>
<organism evidence="4 5">
    <name type="scientific">Sporidiobolus salmonicolor</name>
    <name type="common">Yeast-like fungus</name>
    <name type="synonym">Sporobolomyces salmonicolor</name>
    <dbReference type="NCBI Taxonomy" id="5005"/>
    <lineage>
        <taxon>Eukaryota</taxon>
        <taxon>Fungi</taxon>
        <taxon>Dikarya</taxon>
        <taxon>Basidiomycota</taxon>
        <taxon>Pucciniomycotina</taxon>
        <taxon>Microbotryomycetes</taxon>
        <taxon>Sporidiobolales</taxon>
        <taxon>Sporidiobolaceae</taxon>
        <taxon>Sporobolomyces</taxon>
    </lineage>
</organism>
<feature type="compositionally biased region" description="Low complexity" evidence="2">
    <location>
        <begin position="132"/>
        <end position="141"/>
    </location>
</feature>
<feature type="compositionally biased region" description="Pro residues" evidence="2">
    <location>
        <begin position="107"/>
        <end position="131"/>
    </location>
</feature>
<name>A0A0D6EP97_SPOSA</name>
<feature type="compositionally biased region" description="Low complexity" evidence="2">
    <location>
        <begin position="647"/>
        <end position="672"/>
    </location>
</feature>
<accession>A0A0D6EP97</accession>
<gene>
    <name evidence="4" type="primary">SPOSA6832_03480</name>
</gene>
<feature type="compositionally biased region" description="Polar residues" evidence="2">
    <location>
        <begin position="692"/>
        <end position="703"/>
    </location>
</feature>
<dbReference type="Pfam" id="PF00498">
    <property type="entry name" value="FHA"/>
    <property type="match status" value="1"/>
</dbReference>